<gene>
    <name evidence="1" type="ORF">HanXRQr2_Chr09g0366681</name>
</gene>
<name>A0A9K3I2A8_HELAN</name>
<organism evidence="1 2">
    <name type="scientific">Helianthus annuus</name>
    <name type="common">Common sunflower</name>
    <dbReference type="NCBI Taxonomy" id="4232"/>
    <lineage>
        <taxon>Eukaryota</taxon>
        <taxon>Viridiplantae</taxon>
        <taxon>Streptophyta</taxon>
        <taxon>Embryophyta</taxon>
        <taxon>Tracheophyta</taxon>
        <taxon>Spermatophyta</taxon>
        <taxon>Magnoliopsida</taxon>
        <taxon>eudicotyledons</taxon>
        <taxon>Gunneridae</taxon>
        <taxon>Pentapetalae</taxon>
        <taxon>asterids</taxon>
        <taxon>campanulids</taxon>
        <taxon>Asterales</taxon>
        <taxon>Asteraceae</taxon>
        <taxon>Asteroideae</taxon>
        <taxon>Heliantheae alliance</taxon>
        <taxon>Heliantheae</taxon>
        <taxon>Helianthus</taxon>
    </lineage>
</organism>
<dbReference type="Gramene" id="mRNA:HanXRQr2_Chr09g0366681">
    <property type="protein sequence ID" value="CDS:HanXRQr2_Chr09g0366681.1"/>
    <property type="gene ID" value="HanXRQr2_Chr09g0366681"/>
</dbReference>
<comment type="caution">
    <text evidence="1">The sequence shown here is derived from an EMBL/GenBank/DDBJ whole genome shotgun (WGS) entry which is preliminary data.</text>
</comment>
<evidence type="ECO:0000313" key="1">
    <source>
        <dbReference type="EMBL" id="KAF5789084.1"/>
    </source>
</evidence>
<accession>A0A9K3I2A8</accession>
<reference evidence="1" key="1">
    <citation type="journal article" date="2017" name="Nature">
        <title>The sunflower genome provides insights into oil metabolism, flowering and Asterid evolution.</title>
        <authorList>
            <person name="Badouin H."/>
            <person name="Gouzy J."/>
            <person name="Grassa C.J."/>
            <person name="Murat F."/>
            <person name="Staton S.E."/>
            <person name="Cottret L."/>
            <person name="Lelandais-Briere C."/>
            <person name="Owens G.L."/>
            <person name="Carrere S."/>
            <person name="Mayjonade B."/>
            <person name="Legrand L."/>
            <person name="Gill N."/>
            <person name="Kane N.C."/>
            <person name="Bowers J.E."/>
            <person name="Hubner S."/>
            <person name="Bellec A."/>
            <person name="Berard A."/>
            <person name="Berges H."/>
            <person name="Blanchet N."/>
            <person name="Boniface M.C."/>
            <person name="Brunel D."/>
            <person name="Catrice O."/>
            <person name="Chaidir N."/>
            <person name="Claudel C."/>
            <person name="Donnadieu C."/>
            <person name="Faraut T."/>
            <person name="Fievet G."/>
            <person name="Helmstetter N."/>
            <person name="King M."/>
            <person name="Knapp S.J."/>
            <person name="Lai Z."/>
            <person name="Le Paslier M.C."/>
            <person name="Lippi Y."/>
            <person name="Lorenzon L."/>
            <person name="Mandel J.R."/>
            <person name="Marage G."/>
            <person name="Marchand G."/>
            <person name="Marquand E."/>
            <person name="Bret-Mestries E."/>
            <person name="Morien E."/>
            <person name="Nambeesan S."/>
            <person name="Nguyen T."/>
            <person name="Pegot-Espagnet P."/>
            <person name="Pouilly N."/>
            <person name="Raftis F."/>
            <person name="Sallet E."/>
            <person name="Schiex T."/>
            <person name="Thomas J."/>
            <person name="Vandecasteele C."/>
            <person name="Vares D."/>
            <person name="Vear F."/>
            <person name="Vautrin S."/>
            <person name="Crespi M."/>
            <person name="Mangin B."/>
            <person name="Burke J.M."/>
            <person name="Salse J."/>
            <person name="Munos S."/>
            <person name="Vincourt P."/>
            <person name="Rieseberg L.H."/>
            <person name="Langlade N.B."/>
        </authorList>
    </citation>
    <scope>NUCLEOTIDE SEQUENCE</scope>
    <source>
        <tissue evidence="1">Leaves</tissue>
    </source>
</reference>
<sequence length="66" mass="7836">MAEKVIFYLYARGYLKARSLKHHLTVAATEKDEKYIYKLIELRVRPSPNAYLVWVLHANDKLLWMG</sequence>
<dbReference type="Proteomes" id="UP000215914">
    <property type="component" value="Unassembled WGS sequence"/>
</dbReference>
<evidence type="ECO:0000313" key="2">
    <source>
        <dbReference type="Proteomes" id="UP000215914"/>
    </source>
</evidence>
<keyword evidence="2" id="KW-1185">Reference proteome</keyword>
<dbReference type="EMBL" id="MNCJ02000324">
    <property type="protein sequence ID" value="KAF5789084.1"/>
    <property type="molecule type" value="Genomic_DNA"/>
</dbReference>
<proteinExistence type="predicted"/>
<dbReference type="AlphaFoldDB" id="A0A9K3I2A8"/>
<protein>
    <submittedName>
        <fullName evidence="1">Uncharacterized protein</fullName>
    </submittedName>
</protein>
<reference evidence="1" key="2">
    <citation type="submission" date="2020-06" db="EMBL/GenBank/DDBJ databases">
        <title>Helianthus annuus Genome sequencing and assembly Release 2.</title>
        <authorList>
            <person name="Gouzy J."/>
            <person name="Langlade N."/>
            <person name="Munos S."/>
        </authorList>
    </citation>
    <scope>NUCLEOTIDE SEQUENCE</scope>
    <source>
        <tissue evidence="1">Leaves</tissue>
    </source>
</reference>